<dbReference type="Proteomes" id="UP000095283">
    <property type="component" value="Unplaced"/>
</dbReference>
<keyword evidence="1" id="KW-1185">Reference proteome</keyword>
<dbReference type="WBParaSite" id="Hba_16250">
    <property type="protein sequence ID" value="Hba_16250"/>
    <property type="gene ID" value="Hba_16250"/>
</dbReference>
<evidence type="ECO:0000313" key="1">
    <source>
        <dbReference type="Proteomes" id="UP000095283"/>
    </source>
</evidence>
<protein>
    <submittedName>
        <fullName evidence="2">Apple domain-containing protein</fullName>
    </submittedName>
</protein>
<proteinExistence type="predicted"/>
<accession>A0A1I7XFF7</accession>
<name>A0A1I7XFF7_HETBA</name>
<organism evidence="1 2">
    <name type="scientific">Heterorhabditis bacteriophora</name>
    <name type="common">Entomopathogenic nematode worm</name>
    <dbReference type="NCBI Taxonomy" id="37862"/>
    <lineage>
        <taxon>Eukaryota</taxon>
        <taxon>Metazoa</taxon>
        <taxon>Ecdysozoa</taxon>
        <taxon>Nematoda</taxon>
        <taxon>Chromadorea</taxon>
        <taxon>Rhabditida</taxon>
        <taxon>Rhabditina</taxon>
        <taxon>Rhabditomorpha</taxon>
        <taxon>Strongyloidea</taxon>
        <taxon>Heterorhabditidae</taxon>
        <taxon>Heterorhabditis</taxon>
    </lineage>
</organism>
<dbReference type="AlphaFoldDB" id="A0A1I7XFF7"/>
<reference evidence="2" key="1">
    <citation type="submission" date="2016-11" db="UniProtKB">
        <authorList>
            <consortium name="WormBaseParasite"/>
        </authorList>
    </citation>
    <scope>IDENTIFICATION</scope>
</reference>
<sequence length="156" mass="17756">MTSSENVTKGSPFLSLFHRKKKVNGTKSHDDIKAALTQSSGQVCVLIYKISDSRPCGNALRMRDYIPTITQAKRCAHACKHKRACEKSPVFTSIKISLVHVLCVFLLCDLHRLKHSNAVDVLRHSDSTLLMRGYWLTYSILRNERLLFDILQLLDK</sequence>
<evidence type="ECO:0000313" key="2">
    <source>
        <dbReference type="WBParaSite" id="Hba_16250"/>
    </source>
</evidence>